<dbReference type="InterPro" id="IPR018136">
    <property type="entry name" value="Aconitase_4Fe-4S_BS"/>
</dbReference>
<evidence type="ECO:0000313" key="2">
    <source>
        <dbReference type="Proteomes" id="UP000230423"/>
    </source>
</evidence>
<dbReference type="AlphaFoldDB" id="A0A2G9UF98"/>
<evidence type="ECO:0000313" key="1">
    <source>
        <dbReference type="EMBL" id="PIO68945.1"/>
    </source>
</evidence>
<dbReference type="SUPFAM" id="SSF56112">
    <property type="entry name" value="Protein kinase-like (PK-like)"/>
    <property type="match status" value="1"/>
</dbReference>
<name>A0A2G9UF98_TELCI</name>
<organism evidence="1 2">
    <name type="scientific">Teladorsagia circumcincta</name>
    <name type="common">Brown stomach worm</name>
    <name type="synonym">Ostertagia circumcincta</name>
    <dbReference type="NCBI Taxonomy" id="45464"/>
    <lineage>
        <taxon>Eukaryota</taxon>
        <taxon>Metazoa</taxon>
        <taxon>Ecdysozoa</taxon>
        <taxon>Nematoda</taxon>
        <taxon>Chromadorea</taxon>
        <taxon>Rhabditida</taxon>
        <taxon>Rhabditina</taxon>
        <taxon>Rhabditomorpha</taxon>
        <taxon>Strongyloidea</taxon>
        <taxon>Trichostrongylidae</taxon>
        <taxon>Teladorsagia</taxon>
    </lineage>
</organism>
<reference evidence="1 2" key="1">
    <citation type="submission" date="2015-09" db="EMBL/GenBank/DDBJ databases">
        <title>Draft genome of the parasitic nematode Teladorsagia circumcincta isolate WARC Sus (inbred).</title>
        <authorList>
            <person name="Mitreva M."/>
        </authorList>
    </citation>
    <scope>NUCLEOTIDE SEQUENCE [LARGE SCALE GENOMIC DNA]</scope>
    <source>
        <strain evidence="1 2">S</strain>
    </source>
</reference>
<dbReference type="PROSITE" id="PS01244">
    <property type="entry name" value="ACONITASE_2"/>
    <property type="match status" value="1"/>
</dbReference>
<proteinExistence type="predicted"/>
<evidence type="ECO:0008006" key="3">
    <source>
        <dbReference type="Google" id="ProtNLM"/>
    </source>
</evidence>
<protein>
    <recommendedName>
        <fullName evidence="3">Protein kinase domain-containing protein</fullName>
    </recommendedName>
</protein>
<dbReference type="Gene3D" id="1.10.510.10">
    <property type="entry name" value="Transferase(Phosphotransferase) domain 1"/>
    <property type="match status" value="1"/>
</dbReference>
<accession>A0A2G9UF98</accession>
<keyword evidence="2" id="KW-1185">Reference proteome</keyword>
<dbReference type="InterPro" id="IPR011009">
    <property type="entry name" value="Kinase-like_dom_sf"/>
</dbReference>
<dbReference type="Proteomes" id="UP000230423">
    <property type="component" value="Unassembled WGS sequence"/>
</dbReference>
<gene>
    <name evidence="1" type="ORF">TELCIR_09250</name>
</gene>
<dbReference type="OrthoDB" id="5845094at2759"/>
<dbReference type="EMBL" id="KZ346841">
    <property type="protein sequence ID" value="PIO68945.1"/>
    <property type="molecule type" value="Genomic_DNA"/>
</dbReference>
<sequence>MNGVLESGNADGTQLKRRACGPCVGTYPFSPLASATMRDQAPKDDLEGWFYMVMEILVGCLPWYNAKNSPDHGLTREWKQYARGTFKTEMLSTLPAEFTPIFNKITTTR</sequence>